<gene>
    <name evidence="2" type="ORF">FHS65_001857</name>
</gene>
<protein>
    <recommendedName>
        <fullName evidence="1">Predicted 3'-5' exonuclease PolB-like domain-containing protein</fullName>
    </recommendedName>
</protein>
<dbReference type="InterPro" id="IPR036397">
    <property type="entry name" value="RNaseH_sf"/>
</dbReference>
<comment type="caution">
    <text evidence="2">The sequence shown here is derived from an EMBL/GenBank/DDBJ whole genome shotgun (WGS) entry which is preliminary data.</text>
</comment>
<dbReference type="AlphaFoldDB" id="A0A7W9A462"/>
<name>A0A7W9A462_9CAUL</name>
<evidence type="ECO:0000313" key="2">
    <source>
        <dbReference type="EMBL" id="MBB5661099.1"/>
    </source>
</evidence>
<dbReference type="SUPFAM" id="SSF53098">
    <property type="entry name" value="Ribonuclease H-like"/>
    <property type="match status" value="1"/>
</dbReference>
<dbReference type="EMBL" id="JACIJB010000007">
    <property type="protein sequence ID" value="MBB5661099.1"/>
    <property type="molecule type" value="Genomic_DNA"/>
</dbReference>
<evidence type="ECO:0000259" key="1">
    <source>
        <dbReference type="Pfam" id="PF10108"/>
    </source>
</evidence>
<dbReference type="OrthoDB" id="13288at2"/>
<feature type="domain" description="Predicted 3'-5' exonuclease PolB-like" evidence="1">
    <location>
        <begin position="39"/>
        <end position="242"/>
    </location>
</feature>
<dbReference type="InterPro" id="IPR019288">
    <property type="entry name" value="3'-5'_exonuclease_PolB-like"/>
</dbReference>
<evidence type="ECO:0000313" key="3">
    <source>
        <dbReference type="Proteomes" id="UP000548978"/>
    </source>
</evidence>
<proteinExistence type="predicted"/>
<sequence length="257" mass="28387">MAHVVVFDLETIPDLEAVSRIHTIDPHDEDRAQEIVGDKFCKLPLHRIACIGALIAESSDNGWIVRSLGAPHIGDRSEADLISSFADRLNELRPCLVSFNGSGFDLPVLRYRAMVNKLSAPGLYARGYFKRYSDDAVDLCDVLASFSMQGKCKLDELSRILGLPGKPDGVDGSKVAEYVTTGRIQEVADYCETDVVNTYRVWLRYELMRGALTETAFDQSERCLTDFIDARSSERPHLAPFARLASAPDPSTGGTQD</sequence>
<dbReference type="InterPro" id="IPR012337">
    <property type="entry name" value="RNaseH-like_sf"/>
</dbReference>
<dbReference type="RefSeq" id="WP_123288337.1">
    <property type="nucleotide sequence ID" value="NZ_JACIJB010000007.1"/>
</dbReference>
<dbReference type="Pfam" id="PF10108">
    <property type="entry name" value="DNA_pol_B_exo2"/>
    <property type="match status" value="1"/>
</dbReference>
<dbReference type="CDD" id="cd05782">
    <property type="entry name" value="DNA_polB_like1_exo"/>
    <property type="match status" value="1"/>
</dbReference>
<dbReference type="Gene3D" id="3.30.420.10">
    <property type="entry name" value="Ribonuclease H-like superfamily/Ribonuclease H"/>
    <property type="match status" value="1"/>
</dbReference>
<reference evidence="2 3" key="1">
    <citation type="submission" date="2020-08" db="EMBL/GenBank/DDBJ databases">
        <title>Genomic Encyclopedia of Type Strains, Phase IV (KMG-IV): sequencing the most valuable type-strain genomes for metagenomic binning, comparative biology and taxonomic classification.</title>
        <authorList>
            <person name="Goeker M."/>
        </authorList>
    </citation>
    <scope>NUCLEOTIDE SEQUENCE [LARGE SCALE GENOMIC DNA]</scope>
    <source>
        <strain evidence="2 3">DSM 24448</strain>
    </source>
</reference>
<keyword evidence="3" id="KW-1185">Reference proteome</keyword>
<accession>A0A7W9A462</accession>
<organism evidence="2 3">
    <name type="scientific">Brevundimonas halotolerans</name>
    <dbReference type="NCBI Taxonomy" id="69670"/>
    <lineage>
        <taxon>Bacteria</taxon>
        <taxon>Pseudomonadati</taxon>
        <taxon>Pseudomonadota</taxon>
        <taxon>Alphaproteobacteria</taxon>
        <taxon>Caulobacterales</taxon>
        <taxon>Caulobacteraceae</taxon>
        <taxon>Brevundimonas</taxon>
    </lineage>
</organism>
<dbReference type="Proteomes" id="UP000548978">
    <property type="component" value="Unassembled WGS sequence"/>
</dbReference>
<dbReference type="GO" id="GO:0003676">
    <property type="term" value="F:nucleic acid binding"/>
    <property type="evidence" value="ECO:0007669"/>
    <property type="project" value="InterPro"/>
</dbReference>